<keyword evidence="3" id="KW-1185">Reference proteome</keyword>
<dbReference type="AlphaFoldDB" id="A0A176S659"/>
<comment type="caution">
    <text evidence="2">The sequence shown here is derived from an EMBL/GenBank/DDBJ whole genome shotgun (WGS) entry which is preliminary data.</text>
</comment>
<evidence type="ECO:0000313" key="2">
    <source>
        <dbReference type="EMBL" id="OAD23398.1"/>
    </source>
</evidence>
<gene>
    <name evidence="2" type="ORF">THIOM_000775</name>
</gene>
<dbReference type="GO" id="GO:0005886">
    <property type="term" value="C:plasma membrane"/>
    <property type="evidence" value="ECO:0007669"/>
    <property type="project" value="TreeGrafter"/>
</dbReference>
<protein>
    <submittedName>
        <fullName evidence="2">Membrane protein containing DUF805</fullName>
    </submittedName>
</protein>
<reference evidence="2 3" key="1">
    <citation type="submission" date="2016-05" db="EMBL/GenBank/DDBJ databases">
        <title>Single-cell genome of chain-forming Candidatus Thiomargarita nelsonii and comparison to other large sulfur-oxidizing bacteria.</title>
        <authorList>
            <person name="Winkel M."/>
            <person name="Salman V."/>
            <person name="Woyke T."/>
            <person name="Schulz-Vogt H."/>
            <person name="Richter M."/>
            <person name="Flood B."/>
            <person name="Bailey J."/>
            <person name="Amann R."/>
            <person name="Mussmann M."/>
        </authorList>
    </citation>
    <scope>NUCLEOTIDE SEQUENCE [LARGE SCALE GENOMIC DNA]</scope>
    <source>
        <strain evidence="2 3">THI036</strain>
    </source>
</reference>
<keyword evidence="1" id="KW-1133">Transmembrane helix</keyword>
<proteinExistence type="predicted"/>
<dbReference type="Proteomes" id="UP000076962">
    <property type="component" value="Unassembled WGS sequence"/>
</dbReference>
<name>A0A176S659_9GAMM</name>
<dbReference type="InterPro" id="IPR008523">
    <property type="entry name" value="DUF805"/>
</dbReference>
<dbReference type="PANTHER" id="PTHR34980:SF3">
    <property type="entry name" value="BLR8105 PROTEIN"/>
    <property type="match status" value="1"/>
</dbReference>
<evidence type="ECO:0000313" key="3">
    <source>
        <dbReference type="Proteomes" id="UP000076962"/>
    </source>
</evidence>
<organism evidence="2 3">
    <name type="scientific">Candidatus Thiomargarita nelsonii</name>
    <dbReference type="NCBI Taxonomy" id="1003181"/>
    <lineage>
        <taxon>Bacteria</taxon>
        <taxon>Pseudomonadati</taxon>
        <taxon>Pseudomonadota</taxon>
        <taxon>Gammaproteobacteria</taxon>
        <taxon>Thiotrichales</taxon>
        <taxon>Thiotrichaceae</taxon>
        <taxon>Thiomargarita</taxon>
    </lineage>
</organism>
<dbReference type="PATRIC" id="fig|1003181.4.peg.1152"/>
<keyword evidence="1" id="KW-0812">Transmembrane</keyword>
<feature type="transmembrane region" description="Helical" evidence="1">
    <location>
        <begin position="52"/>
        <end position="71"/>
    </location>
</feature>
<dbReference type="EMBL" id="LUTY01000394">
    <property type="protein sequence ID" value="OAD23398.1"/>
    <property type="molecule type" value="Genomic_DNA"/>
</dbReference>
<dbReference type="Pfam" id="PF05656">
    <property type="entry name" value="DUF805"/>
    <property type="match status" value="1"/>
</dbReference>
<dbReference type="PANTHER" id="PTHR34980">
    <property type="entry name" value="INNER MEMBRANE PROTEIN-RELATED-RELATED"/>
    <property type="match status" value="1"/>
</dbReference>
<sequence>MVVVPVYIVAGIIDGAMGAGIQGIFLNIIAPLILLWPGLATQVKRWHDRNKSGWWVLINLIPIIGWIWALIEVGFLPGTKGNNRFGSDPLGHSEI</sequence>
<feature type="transmembrane region" description="Helical" evidence="1">
    <location>
        <begin position="20"/>
        <end position="40"/>
    </location>
</feature>
<evidence type="ECO:0000256" key="1">
    <source>
        <dbReference type="SAM" id="Phobius"/>
    </source>
</evidence>
<accession>A0A176S659</accession>
<keyword evidence="1" id="KW-0472">Membrane</keyword>